<dbReference type="EMBL" id="KI913290">
    <property type="protein sequence ID" value="ETV64557.1"/>
    <property type="molecule type" value="Genomic_DNA"/>
</dbReference>
<gene>
    <name evidence="1" type="ORF">H257_18561</name>
</gene>
<evidence type="ECO:0000313" key="1">
    <source>
        <dbReference type="EMBL" id="ETV64557.1"/>
    </source>
</evidence>
<protein>
    <submittedName>
        <fullName evidence="1">Uncharacterized protein</fullName>
    </submittedName>
</protein>
<dbReference type="GeneID" id="20820557"/>
<sequence>MQPKPVAKRFYRRYNVRNIRVSRKLKSTPTVFQCCSASEPTLIIVKGTPGGTIDYDELPTYPPGAVYAVQLHAYMDHDV</sequence>
<dbReference type="RefSeq" id="XP_009845954.1">
    <property type="nucleotide sequence ID" value="XM_009847652.1"/>
</dbReference>
<proteinExistence type="predicted"/>
<organism evidence="1">
    <name type="scientific">Aphanomyces astaci</name>
    <name type="common">Crayfish plague agent</name>
    <dbReference type="NCBI Taxonomy" id="112090"/>
    <lineage>
        <taxon>Eukaryota</taxon>
        <taxon>Sar</taxon>
        <taxon>Stramenopiles</taxon>
        <taxon>Oomycota</taxon>
        <taxon>Saprolegniomycetes</taxon>
        <taxon>Saprolegniales</taxon>
        <taxon>Verrucalvaceae</taxon>
        <taxon>Aphanomyces</taxon>
    </lineage>
</organism>
<reference evidence="1" key="1">
    <citation type="submission" date="2013-12" db="EMBL/GenBank/DDBJ databases">
        <title>The Genome Sequence of Aphanomyces astaci APO3.</title>
        <authorList>
            <consortium name="The Broad Institute Genomics Platform"/>
            <person name="Russ C."/>
            <person name="Tyler B."/>
            <person name="van West P."/>
            <person name="Dieguez-Uribeondo J."/>
            <person name="Young S.K."/>
            <person name="Zeng Q."/>
            <person name="Gargeya S."/>
            <person name="Fitzgerald M."/>
            <person name="Abouelleil A."/>
            <person name="Alvarado L."/>
            <person name="Chapman S.B."/>
            <person name="Gainer-Dewar J."/>
            <person name="Goldberg J."/>
            <person name="Griggs A."/>
            <person name="Gujja S."/>
            <person name="Hansen M."/>
            <person name="Howarth C."/>
            <person name="Imamovic A."/>
            <person name="Ireland A."/>
            <person name="Larimer J."/>
            <person name="McCowan C."/>
            <person name="Murphy C."/>
            <person name="Pearson M."/>
            <person name="Poon T.W."/>
            <person name="Priest M."/>
            <person name="Roberts A."/>
            <person name="Saif S."/>
            <person name="Shea T."/>
            <person name="Sykes S."/>
            <person name="Wortman J."/>
            <person name="Nusbaum C."/>
            <person name="Birren B."/>
        </authorList>
    </citation>
    <scope>NUCLEOTIDE SEQUENCE [LARGE SCALE GENOMIC DNA]</scope>
    <source>
        <strain evidence="1">APO3</strain>
    </source>
</reference>
<name>W4FAT9_APHAT</name>
<dbReference type="VEuPathDB" id="FungiDB:H257_18561"/>
<dbReference type="AlphaFoldDB" id="W4FAT9"/>
<accession>W4FAT9</accession>